<keyword evidence="2" id="KW-1185">Reference proteome</keyword>
<dbReference type="Proteomes" id="UP000788153">
    <property type="component" value="Unassembled WGS sequence"/>
</dbReference>
<dbReference type="InterPro" id="IPR003772">
    <property type="entry name" value="YceD"/>
</dbReference>
<evidence type="ECO:0000313" key="2">
    <source>
        <dbReference type="Proteomes" id="UP000788153"/>
    </source>
</evidence>
<reference evidence="1 2" key="1">
    <citation type="submission" date="2020-03" db="EMBL/GenBank/DDBJ databases">
        <title>Genomic Encyclopedia of Type Strains, Phase IV (KMG-IV): sequencing the most valuable type-strain genomes for metagenomic binning, comparative biology and taxonomic classification.</title>
        <authorList>
            <person name="Goeker M."/>
        </authorList>
    </citation>
    <scope>NUCLEOTIDE SEQUENCE [LARGE SCALE GENOMIC DNA]</scope>
    <source>
        <strain evidence="1 2">DSM 22753</strain>
    </source>
</reference>
<accession>A0ABX0U2K3</accession>
<name>A0ABX0U2K3_9SPHN</name>
<dbReference type="Pfam" id="PF02620">
    <property type="entry name" value="YceD"/>
    <property type="match status" value="1"/>
</dbReference>
<organism evidence="1 2">
    <name type="scientific">Sphingomonas japonica</name>
    <dbReference type="NCBI Taxonomy" id="511662"/>
    <lineage>
        <taxon>Bacteria</taxon>
        <taxon>Pseudomonadati</taxon>
        <taxon>Pseudomonadota</taxon>
        <taxon>Alphaproteobacteria</taxon>
        <taxon>Sphingomonadales</taxon>
        <taxon>Sphingomonadaceae</taxon>
        <taxon>Sphingomonas</taxon>
    </lineage>
</organism>
<proteinExistence type="predicted"/>
<comment type="caution">
    <text evidence="1">The sequence shown here is derived from an EMBL/GenBank/DDBJ whole genome shotgun (WGS) entry which is preliminary data.</text>
</comment>
<gene>
    <name evidence="1" type="ORF">FHT01_001473</name>
</gene>
<dbReference type="RefSeq" id="WP_140231548.1">
    <property type="nucleotide sequence ID" value="NZ_BAAAEV010000002.1"/>
</dbReference>
<evidence type="ECO:0000313" key="1">
    <source>
        <dbReference type="EMBL" id="NIJ23931.1"/>
    </source>
</evidence>
<dbReference type="EMBL" id="JAASQP010000001">
    <property type="protein sequence ID" value="NIJ23931.1"/>
    <property type="molecule type" value="Genomic_DNA"/>
</dbReference>
<protein>
    <submittedName>
        <fullName evidence="1">Uncharacterized metal-binding protein YceD (DUF177 family)</fullName>
    </submittedName>
</protein>
<sequence>MTPTPEFARPQRLDQIGAGETTVAIAATAAECAALARRFDLASIKGLSADITLRREAAGIVAKGRVRASVEQHCVATGDPVAAEIDEPFLVRFVPEPAATADEVELSGDEVDTIFYSGGTIDLGEAAAETMALALDPFPRCPAAAEILRSAGVVDEDAVVPGERTGGLAGLKDLLGKA</sequence>